<comment type="subunit">
    <text evidence="1">Homodimer.</text>
</comment>
<proteinExistence type="predicted"/>
<dbReference type="InterPro" id="IPR011008">
    <property type="entry name" value="Dimeric_a/b-barrel"/>
</dbReference>
<dbReference type="InterPro" id="IPR044662">
    <property type="entry name" value="HS1/DABB1-like"/>
</dbReference>
<name>A0A379QPP7_SALER</name>
<evidence type="ECO:0000313" key="4">
    <source>
        <dbReference type="Proteomes" id="UP000254597"/>
    </source>
</evidence>
<evidence type="ECO:0000313" key="3">
    <source>
        <dbReference type="EMBL" id="SUF58022.1"/>
    </source>
</evidence>
<dbReference type="Gene3D" id="3.30.70.100">
    <property type="match status" value="1"/>
</dbReference>
<gene>
    <name evidence="3" type="ORF">NCTC10252_03320</name>
</gene>
<dbReference type="SMART" id="SM00886">
    <property type="entry name" value="Dabb"/>
    <property type="match status" value="1"/>
</dbReference>
<dbReference type="EMBL" id="UGWP01000004">
    <property type="protein sequence ID" value="SUF58022.1"/>
    <property type="molecule type" value="Genomic_DNA"/>
</dbReference>
<dbReference type="Proteomes" id="UP000254597">
    <property type="component" value="Unassembled WGS sequence"/>
</dbReference>
<evidence type="ECO:0000256" key="1">
    <source>
        <dbReference type="ARBA" id="ARBA00011738"/>
    </source>
</evidence>
<evidence type="ECO:0000259" key="2">
    <source>
        <dbReference type="PROSITE" id="PS51502"/>
    </source>
</evidence>
<reference evidence="3 4" key="1">
    <citation type="submission" date="2018-06" db="EMBL/GenBank/DDBJ databases">
        <authorList>
            <consortium name="Pathogen Informatics"/>
            <person name="Doyle S."/>
        </authorList>
    </citation>
    <scope>NUCLEOTIDE SEQUENCE [LARGE SCALE GENOMIC DNA]</scope>
    <source>
        <strain evidence="3 4">NCTC10252</strain>
    </source>
</reference>
<feature type="domain" description="Stress-response A/B barrel" evidence="2">
    <location>
        <begin position="2"/>
        <end position="96"/>
    </location>
</feature>
<accession>A0A379QPP7</accession>
<dbReference type="Pfam" id="PF07876">
    <property type="entry name" value="Dabb"/>
    <property type="match status" value="1"/>
</dbReference>
<dbReference type="PANTHER" id="PTHR33178">
    <property type="match status" value="1"/>
</dbReference>
<dbReference type="PROSITE" id="PS51502">
    <property type="entry name" value="S_R_A_B_BARREL"/>
    <property type="match status" value="1"/>
</dbReference>
<dbReference type="AlphaFoldDB" id="A0A379QPP7"/>
<organism evidence="3 4">
    <name type="scientific">Salmonella enterica</name>
    <name type="common">Salmonella choleraesuis</name>
    <dbReference type="NCBI Taxonomy" id="28901"/>
    <lineage>
        <taxon>Bacteria</taxon>
        <taxon>Pseudomonadati</taxon>
        <taxon>Pseudomonadota</taxon>
        <taxon>Gammaproteobacteria</taxon>
        <taxon>Enterobacterales</taxon>
        <taxon>Enterobacteriaceae</taxon>
        <taxon>Salmonella</taxon>
    </lineage>
</organism>
<protein>
    <submittedName>
        <fullName evidence="3">Stress responsive A/B Barrel Domain</fullName>
    </submittedName>
</protein>
<dbReference type="PANTHER" id="PTHR33178:SF10">
    <property type="entry name" value="STRESS-RESPONSE A_B BARREL DOMAIN-CONTAINING PROTEIN"/>
    <property type="match status" value="1"/>
</dbReference>
<dbReference type="InterPro" id="IPR013097">
    <property type="entry name" value="Dabb"/>
</dbReference>
<dbReference type="SUPFAM" id="SSF54909">
    <property type="entry name" value="Dimeric alpha+beta barrel"/>
    <property type="match status" value="1"/>
</dbReference>
<sequence>MIKHILLMKFKNDTSSRQLSVIREVFLSISDKIPGVLSVEWGVNNSQEDENAGFTHCVMMTFMDKSTKDEYLSYTEQFAFEKFFRPHLVDIIVFDYQFGRL</sequence>